<dbReference type="SUPFAM" id="SSF57756">
    <property type="entry name" value="Retrovirus zinc finger-like domains"/>
    <property type="match status" value="1"/>
</dbReference>
<reference evidence="4" key="1">
    <citation type="submission" date="2021-10" db="EMBL/GenBank/DDBJ databases">
        <title>Tropical sea cucumber genome reveals ecological adaptation and Cuvierian tubules defense mechanism.</title>
        <authorList>
            <person name="Chen T."/>
        </authorList>
    </citation>
    <scope>NUCLEOTIDE SEQUENCE</scope>
    <source>
        <strain evidence="4">Nanhai2018</strain>
        <tissue evidence="4">Muscle</tissue>
    </source>
</reference>
<dbReference type="PROSITE" id="PS50878">
    <property type="entry name" value="RT_POL"/>
    <property type="match status" value="1"/>
</dbReference>
<dbReference type="SMART" id="SM00343">
    <property type="entry name" value="ZnF_C2HC"/>
    <property type="match status" value="3"/>
</dbReference>
<keyword evidence="1" id="KW-0862">Zinc</keyword>
<name>A0A9Q1BAS3_HOLLE</name>
<dbReference type="InterPro" id="IPR043502">
    <property type="entry name" value="DNA/RNA_pol_sf"/>
</dbReference>
<dbReference type="PANTHER" id="PTHR31635">
    <property type="entry name" value="REVERSE TRANSCRIPTASE DOMAIN-CONTAINING PROTEIN-RELATED"/>
    <property type="match status" value="1"/>
</dbReference>
<dbReference type="EMBL" id="JAIZAY010000530">
    <property type="protein sequence ID" value="KAJ8018214.1"/>
    <property type="molecule type" value="Genomic_DNA"/>
</dbReference>
<accession>A0A9Q1BAS3</accession>
<sequence length="902" mass="102905">MRNFFPALLSGCGYTINTYNSSATIVTVLHVPHELEDSVVRYVLGRYGKVICGRYLTFKKYPTVYNGIRQYQMDLKRDIPSSLRLGERSCWVRFEEQPRTCLRCGDESHEVRDCKNIKCLKCHTLGHVAKDCTSEVVCNICEGSGHTYRDCPVSFAHKIQPIPRKWQQTSVGESDIVSTSNATKSSENSQITLKPVEGEVRKGYWKYNVSLNNDEDFCNDLRFHYQLWKTLKPGFPSLSEWWEEVKNRVKKLAIKHSKRRANEKKEWLKHLQTRCRASQLEDVYSVISAEAEGAFIRSRANYLDLGERPSSFFFRLESRRGNKKVIRSIRGPNGDIYDRKDDICKVFHEYYSSLFSKDKNTDSIAQNDFIKNLNVSIHTHHKEELDLPFSIDEVFSALKTTSKNKAPGIDGLPYEFFHNFFDLIGTDLLEVYNDVFERGCLTSSQQVAVISLIAKKGDILSTKNWRPISLLNADYKILSKVLQTRLAKVMPGIVNVFQTCAVPGRTIHNNLILIRDIIDYTQLKNTGCCLLSVDQEKAFDKVDWSFLFKVLCKLGFGGNFVKWISILYTDIKSRLLINGELSDPICISRGVRQGCPLSPLLYVLFIEPVARYIDNCNDIEGFHLPSGTARKVKFIQYADDATCITSNATGASVNFDKTQGLKLGRLASEPIPLDIAWSTTRIKVTGIMFGSKDAILENWSEKVKKATRRANFWKSGNLSLFGKTVVVNSLLYPLFYFIAPVFPIPESVIKEVNKIVFAFIWGEKNGEKKPDLVNRKVMVLPKDEGGMGLDSLKDKMDVLLAKPLFTMLDSSDVTPTHLMFARYFTAKVLRVHYSQLWSNSMPNADVCTDHLVYVCQVIKRLCTLDRTFTSRNRTKQLVKLLRDSDVKIACVDQNPSYPWSKI</sequence>
<keyword evidence="1" id="KW-0479">Metal-binding</keyword>
<dbReference type="PROSITE" id="PS50158">
    <property type="entry name" value="ZF_CCHC"/>
    <property type="match status" value="2"/>
</dbReference>
<dbReference type="InterPro" id="IPR036875">
    <property type="entry name" value="Znf_CCHC_sf"/>
</dbReference>
<organism evidence="4 5">
    <name type="scientific">Holothuria leucospilota</name>
    <name type="common">Black long sea cucumber</name>
    <name type="synonym">Mertensiothuria leucospilota</name>
    <dbReference type="NCBI Taxonomy" id="206669"/>
    <lineage>
        <taxon>Eukaryota</taxon>
        <taxon>Metazoa</taxon>
        <taxon>Echinodermata</taxon>
        <taxon>Eleutherozoa</taxon>
        <taxon>Echinozoa</taxon>
        <taxon>Holothuroidea</taxon>
        <taxon>Aspidochirotacea</taxon>
        <taxon>Aspidochirotida</taxon>
        <taxon>Holothuriidae</taxon>
        <taxon>Holothuria</taxon>
    </lineage>
</organism>
<gene>
    <name evidence="4" type="ORF">HOLleu_43920</name>
</gene>
<feature type="domain" description="Reverse transcriptase" evidence="3">
    <location>
        <begin position="434"/>
        <end position="725"/>
    </location>
</feature>
<evidence type="ECO:0000313" key="4">
    <source>
        <dbReference type="EMBL" id="KAJ8018214.1"/>
    </source>
</evidence>
<dbReference type="InterPro" id="IPR001878">
    <property type="entry name" value="Znf_CCHC"/>
</dbReference>
<protein>
    <recommendedName>
        <fullName evidence="6">Reverse transcriptase domain-containing protein</fullName>
    </recommendedName>
</protein>
<dbReference type="Proteomes" id="UP001152320">
    <property type="component" value="Unassembled WGS sequence"/>
</dbReference>
<keyword evidence="1" id="KW-0863">Zinc-finger</keyword>
<keyword evidence="5" id="KW-1185">Reference proteome</keyword>
<dbReference type="Gene3D" id="4.10.60.10">
    <property type="entry name" value="Zinc finger, CCHC-type"/>
    <property type="match status" value="1"/>
</dbReference>
<dbReference type="PANTHER" id="PTHR31635:SF196">
    <property type="entry name" value="REVERSE TRANSCRIPTASE DOMAIN-CONTAINING PROTEIN-RELATED"/>
    <property type="match status" value="1"/>
</dbReference>
<proteinExistence type="predicted"/>
<comment type="caution">
    <text evidence="4">The sequence shown here is derived from an EMBL/GenBank/DDBJ whole genome shotgun (WGS) entry which is preliminary data.</text>
</comment>
<dbReference type="Pfam" id="PF00078">
    <property type="entry name" value="RVT_1"/>
    <property type="match status" value="1"/>
</dbReference>
<feature type="domain" description="CCHC-type" evidence="2">
    <location>
        <begin position="118"/>
        <end position="134"/>
    </location>
</feature>
<dbReference type="SUPFAM" id="SSF56672">
    <property type="entry name" value="DNA/RNA polymerases"/>
    <property type="match status" value="1"/>
</dbReference>
<dbReference type="AlphaFoldDB" id="A0A9Q1BAS3"/>
<dbReference type="GO" id="GO:0008270">
    <property type="term" value="F:zinc ion binding"/>
    <property type="evidence" value="ECO:0007669"/>
    <property type="project" value="UniProtKB-KW"/>
</dbReference>
<evidence type="ECO:0000313" key="5">
    <source>
        <dbReference type="Proteomes" id="UP001152320"/>
    </source>
</evidence>
<evidence type="ECO:0008006" key="6">
    <source>
        <dbReference type="Google" id="ProtNLM"/>
    </source>
</evidence>
<dbReference type="OrthoDB" id="416119at2759"/>
<evidence type="ECO:0000259" key="2">
    <source>
        <dbReference type="PROSITE" id="PS50158"/>
    </source>
</evidence>
<dbReference type="InterPro" id="IPR000477">
    <property type="entry name" value="RT_dom"/>
</dbReference>
<dbReference type="CDD" id="cd01650">
    <property type="entry name" value="RT_nLTR_like"/>
    <property type="match status" value="1"/>
</dbReference>
<feature type="domain" description="CCHC-type" evidence="2">
    <location>
        <begin position="101"/>
        <end position="116"/>
    </location>
</feature>
<evidence type="ECO:0000256" key="1">
    <source>
        <dbReference type="PROSITE-ProRule" id="PRU00047"/>
    </source>
</evidence>
<dbReference type="GO" id="GO:0003676">
    <property type="term" value="F:nucleic acid binding"/>
    <property type="evidence" value="ECO:0007669"/>
    <property type="project" value="InterPro"/>
</dbReference>
<evidence type="ECO:0000259" key="3">
    <source>
        <dbReference type="PROSITE" id="PS50878"/>
    </source>
</evidence>